<dbReference type="Proteomes" id="UP001162156">
    <property type="component" value="Unassembled WGS sequence"/>
</dbReference>
<keyword evidence="1" id="KW-0472">Membrane</keyword>
<evidence type="ECO:0000313" key="3">
    <source>
        <dbReference type="Proteomes" id="UP001162156"/>
    </source>
</evidence>
<gene>
    <name evidence="2" type="ORF">NQ314_008281</name>
</gene>
<keyword evidence="3" id="KW-1185">Reference proteome</keyword>
<comment type="caution">
    <text evidence="2">The sequence shown here is derived from an EMBL/GenBank/DDBJ whole genome shotgun (WGS) entry which is preliminary data.</text>
</comment>
<feature type="transmembrane region" description="Helical" evidence="1">
    <location>
        <begin position="6"/>
        <end position="26"/>
    </location>
</feature>
<keyword evidence="1" id="KW-1133">Transmembrane helix</keyword>
<accession>A0AAV8YFF2</accession>
<dbReference type="AlphaFoldDB" id="A0AAV8YFF2"/>
<feature type="transmembrane region" description="Helical" evidence="1">
    <location>
        <begin position="38"/>
        <end position="62"/>
    </location>
</feature>
<dbReference type="EMBL" id="JANEYF010002239">
    <property type="protein sequence ID" value="KAJ8949221.1"/>
    <property type="molecule type" value="Genomic_DNA"/>
</dbReference>
<protein>
    <submittedName>
        <fullName evidence="2">Uncharacterized protein</fullName>
    </submittedName>
</protein>
<reference evidence="2" key="1">
    <citation type="journal article" date="2023" name="Insect Mol. Biol.">
        <title>Genome sequencing provides insights into the evolution of gene families encoding plant cell wall-degrading enzymes in longhorned beetles.</title>
        <authorList>
            <person name="Shin N.R."/>
            <person name="Okamura Y."/>
            <person name="Kirsch R."/>
            <person name="Pauchet Y."/>
        </authorList>
    </citation>
    <scope>NUCLEOTIDE SEQUENCE</scope>
    <source>
        <strain evidence="2">RBIC_L_NR</strain>
    </source>
</reference>
<sequence length="81" mass="9344">MKEPLISWEAHFVGGLAGLFLGLVFFKSNQNQNKTTKINNVLFWTGLILYFALMISFVILTIQIKKCTPVNTIHVRYVYFC</sequence>
<evidence type="ECO:0000256" key="1">
    <source>
        <dbReference type="SAM" id="Phobius"/>
    </source>
</evidence>
<organism evidence="2 3">
    <name type="scientific">Rhamnusium bicolor</name>
    <dbReference type="NCBI Taxonomy" id="1586634"/>
    <lineage>
        <taxon>Eukaryota</taxon>
        <taxon>Metazoa</taxon>
        <taxon>Ecdysozoa</taxon>
        <taxon>Arthropoda</taxon>
        <taxon>Hexapoda</taxon>
        <taxon>Insecta</taxon>
        <taxon>Pterygota</taxon>
        <taxon>Neoptera</taxon>
        <taxon>Endopterygota</taxon>
        <taxon>Coleoptera</taxon>
        <taxon>Polyphaga</taxon>
        <taxon>Cucujiformia</taxon>
        <taxon>Chrysomeloidea</taxon>
        <taxon>Cerambycidae</taxon>
        <taxon>Lepturinae</taxon>
        <taxon>Rhagiini</taxon>
        <taxon>Rhamnusium</taxon>
    </lineage>
</organism>
<keyword evidence="1" id="KW-0812">Transmembrane</keyword>
<name>A0AAV8YFF2_9CUCU</name>
<evidence type="ECO:0000313" key="2">
    <source>
        <dbReference type="EMBL" id="KAJ8949221.1"/>
    </source>
</evidence>
<proteinExistence type="predicted"/>